<dbReference type="RefSeq" id="WP_309795628.1">
    <property type="nucleotide sequence ID" value="NZ_JAVDPW010000005.1"/>
</dbReference>
<reference evidence="1 2" key="1">
    <citation type="submission" date="2023-07" db="EMBL/GenBank/DDBJ databases">
        <title>Sorghum-associated microbial communities from plants grown in Nebraska, USA.</title>
        <authorList>
            <person name="Schachtman D."/>
        </authorList>
    </citation>
    <scope>NUCLEOTIDE SEQUENCE [LARGE SCALE GENOMIC DNA]</scope>
    <source>
        <strain evidence="1 2">584</strain>
    </source>
</reference>
<evidence type="ECO:0000313" key="1">
    <source>
        <dbReference type="EMBL" id="MDR6290869.1"/>
    </source>
</evidence>
<dbReference type="EMBL" id="JAVDPW010000005">
    <property type="protein sequence ID" value="MDR6290869.1"/>
    <property type="molecule type" value="Genomic_DNA"/>
</dbReference>
<proteinExistence type="predicted"/>
<evidence type="ECO:0008006" key="3">
    <source>
        <dbReference type="Google" id="ProtNLM"/>
    </source>
</evidence>
<gene>
    <name evidence="1" type="ORF">E9232_003395</name>
</gene>
<sequence>MKNPSKSTSSPEELAARKAVRDEELRNRNEYLDIAERPIIVDLSRMGFNVNSVWDLKAKYANYDGAISILLKHIVLDYPDIIKEGIARALAVPAGKSQFGFLISLFESSKKSNQPQFREGLASAISELAGDEDIDQIIRLITDESHGEVRLYFVVPLMRSKLDKARVLVDHLSSDPTFAKEIKARRRRRKGWTGSEGTKH</sequence>
<name>A0ABU1JTG5_9PROT</name>
<dbReference type="Proteomes" id="UP001262410">
    <property type="component" value="Unassembled WGS sequence"/>
</dbReference>
<protein>
    <recommendedName>
        <fullName evidence="3">HEAT repeat domain-containing protein</fullName>
    </recommendedName>
</protein>
<comment type="caution">
    <text evidence="1">The sequence shown here is derived from an EMBL/GenBank/DDBJ whole genome shotgun (WGS) entry which is preliminary data.</text>
</comment>
<keyword evidence="2" id="KW-1185">Reference proteome</keyword>
<accession>A0ABU1JTG5</accession>
<evidence type="ECO:0000313" key="2">
    <source>
        <dbReference type="Proteomes" id="UP001262410"/>
    </source>
</evidence>
<organism evidence="1 2">
    <name type="scientific">Inquilinus ginsengisoli</name>
    <dbReference type="NCBI Taxonomy" id="363840"/>
    <lineage>
        <taxon>Bacteria</taxon>
        <taxon>Pseudomonadati</taxon>
        <taxon>Pseudomonadota</taxon>
        <taxon>Alphaproteobacteria</taxon>
        <taxon>Rhodospirillales</taxon>
        <taxon>Rhodospirillaceae</taxon>
        <taxon>Inquilinus</taxon>
    </lineage>
</organism>